<dbReference type="InterPro" id="IPR049435">
    <property type="entry name" value="Cas_Cas6_C"/>
</dbReference>
<feature type="domain" description="CRISPR associated protein Cas6 C-terminal" evidence="4">
    <location>
        <begin position="127"/>
        <end position="228"/>
    </location>
</feature>
<keyword evidence="3" id="KW-0051">Antiviral defense</keyword>
<evidence type="ECO:0000256" key="2">
    <source>
        <dbReference type="ARBA" id="ARBA00022884"/>
    </source>
</evidence>
<gene>
    <name evidence="5" type="primary">cas6</name>
    <name evidence="5" type="ORF">ACFQ08_02285</name>
</gene>
<comment type="caution">
    <text evidence="5">The sequence shown here is derived from an EMBL/GenBank/DDBJ whole genome shotgun (WGS) entry which is preliminary data.</text>
</comment>
<dbReference type="NCBIfam" id="TIGR01877">
    <property type="entry name" value="cas_cas6"/>
    <property type="match status" value="1"/>
</dbReference>
<evidence type="ECO:0000256" key="3">
    <source>
        <dbReference type="ARBA" id="ARBA00023118"/>
    </source>
</evidence>
<keyword evidence="6" id="KW-1185">Reference proteome</keyword>
<evidence type="ECO:0000256" key="1">
    <source>
        <dbReference type="ARBA" id="ARBA00005937"/>
    </source>
</evidence>
<evidence type="ECO:0000313" key="5">
    <source>
        <dbReference type="EMBL" id="MFD0883389.1"/>
    </source>
</evidence>
<sequence length="229" mass="24668">MRFHVDVAANVPIVPWGDVHGPARAVLYGLVGEQDPGLAKELHDAGWQGSPLRPLGVSPPLFSGTRPRPGAYSASSDGVISMGSPVSRIAACLLAALASRKEIRWGSVTLTVKGIRLDGIADHAGGTAVFETVSPLLVKHEDLYLLPEDPHFQERLTHNIRHKADVLGLPDEVEVEVLDSGPRRRFDLPKGFRIGATARIRVAAAPKLLDALYEWGLGLSTVEGFGWVR</sequence>
<organism evidence="5 6">
    <name type="scientific">Streptosporangium algeriense</name>
    <dbReference type="NCBI Taxonomy" id="1682748"/>
    <lineage>
        <taxon>Bacteria</taxon>
        <taxon>Bacillati</taxon>
        <taxon>Actinomycetota</taxon>
        <taxon>Actinomycetes</taxon>
        <taxon>Streptosporangiales</taxon>
        <taxon>Streptosporangiaceae</taxon>
        <taxon>Streptosporangium</taxon>
    </lineage>
</organism>
<evidence type="ECO:0000313" key="6">
    <source>
        <dbReference type="Proteomes" id="UP001597024"/>
    </source>
</evidence>
<dbReference type="Pfam" id="PF01881">
    <property type="entry name" value="Cas_Cas6_C"/>
    <property type="match status" value="1"/>
</dbReference>
<protein>
    <submittedName>
        <fullName evidence="5">CRISPR-associated endoribonuclease Cas6</fullName>
    </submittedName>
</protein>
<evidence type="ECO:0000259" key="4">
    <source>
        <dbReference type="Pfam" id="PF01881"/>
    </source>
</evidence>
<dbReference type="PANTHER" id="PTHR36984">
    <property type="entry name" value="CRISPR-ASSOCIATED ENDORIBONUCLEASE CAS6 1"/>
    <property type="match status" value="1"/>
</dbReference>
<keyword evidence="2" id="KW-0694">RNA-binding</keyword>
<dbReference type="PANTHER" id="PTHR36984:SF1">
    <property type="entry name" value="CRISPR-ASSOCIATED ENDORIBONUCLEASE CAS6 1"/>
    <property type="match status" value="1"/>
</dbReference>
<dbReference type="Gene3D" id="3.30.70.1900">
    <property type="match status" value="1"/>
</dbReference>
<accession>A0ABW3DK94</accession>
<proteinExistence type="inferred from homology"/>
<reference evidence="6" key="1">
    <citation type="journal article" date="2019" name="Int. J. Syst. Evol. Microbiol.">
        <title>The Global Catalogue of Microorganisms (GCM) 10K type strain sequencing project: providing services to taxonomists for standard genome sequencing and annotation.</title>
        <authorList>
            <consortium name="The Broad Institute Genomics Platform"/>
            <consortium name="The Broad Institute Genome Sequencing Center for Infectious Disease"/>
            <person name="Wu L."/>
            <person name="Ma J."/>
        </authorList>
    </citation>
    <scope>NUCLEOTIDE SEQUENCE [LARGE SCALE GENOMIC DNA]</scope>
    <source>
        <strain evidence="6">CCUG 62974</strain>
    </source>
</reference>
<dbReference type="InterPro" id="IPR010156">
    <property type="entry name" value="CRISPR-assoc_prot_Cas6"/>
</dbReference>
<dbReference type="Proteomes" id="UP001597024">
    <property type="component" value="Unassembled WGS sequence"/>
</dbReference>
<name>A0ABW3DK94_9ACTN</name>
<comment type="similarity">
    <text evidence="1">Belongs to the CRISPR-associated protein Cas6/Cse3/CasE family.</text>
</comment>
<dbReference type="EMBL" id="JBHTHX010000033">
    <property type="protein sequence ID" value="MFD0883389.1"/>
    <property type="molecule type" value="Genomic_DNA"/>
</dbReference>